<name>A0ACC0WD24_9STRA</name>
<dbReference type="EMBL" id="CM047582">
    <property type="protein sequence ID" value="KAI9916018.1"/>
    <property type="molecule type" value="Genomic_DNA"/>
</dbReference>
<dbReference type="Proteomes" id="UP001163321">
    <property type="component" value="Chromosome 3"/>
</dbReference>
<organism evidence="1 2">
    <name type="scientific">Peronosclerospora sorghi</name>
    <dbReference type="NCBI Taxonomy" id="230839"/>
    <lineage>
        <taxon>Eukaryota</taxon>
        <taxon>Sar</taxon>
        <taxon>Stramenopiles</taxon>
        <taxon>Oomycota</taxon>
        <taxon>Peronosporomycetes</taxon>
        <taxon>Peronosporales</taxon>
        <taxon>Peronosporaceae</taxon>
        <taxon>Peronosclerospora</taxon>
    </lineage>
</organism>
<gene>
    <name evidence="1" type="ORF">PsorP6_008658</name>
</gene>
<protein>
    <submittedName>
        <fullName evidence="1">Uncharacterized protein</fullName>
    </submittedName>
</protein>
<evidence type="ECO:0000313" key="1">
    <source>
        <dbReference type="EMBL" id="KAI9916018.1"/>
    </source>
</evidence>
<comment type="caution">
    <text evidence="1">The sequence shown here is derived from an EMBL/GenBank/DDBJ whole genome shotgun (WGS) entry which is preliminary data.</text>
</comment>
<keyword evidence="2" id="KW-1185">Reference proteome</keyword>
<proteinExistence type="predicted"/>
<reference evidence="1 2" key="1">
    <citation type="journal article" date="2022" name="bioRxiv">
        <title>The genome of the oomycete Peronosclerospora sorghi, a cosmopolitan pathogen of maize and sorghum, is inflated with dispersed pseudogenes.</title>
        <authorList>
            <person name="Fletcher K."/>
            <person name="Martin F."/>
            <person name="Isakeit T."/>
            <person name="Cavanaugh K."/>
            <person name="Magill C."/>
            <person name="Michelmore R."/>
        </authorList>
    </citation>
    <scope>NUCLEOTIDE SEQUENCE [LARGE SCALE GENOMIC DNA]</scope>
    <source>
        <strain evidence="1">P6</strain>
    </source>
</reference>
<accession>A0ACC0WD24</accession>
<evidence type="ECO:0000313" key="2">
    <source>
        <dbReference type="Proteomes" id="UP001163321"/>
    </source>
</evidence>
<sequence>MAIGKDAVSAKTFLERRYDDDLEMEDAIHTALLTLGKDLKDREGGLMMMGDGVSHTMDETNIEVGIIKDDKNFHIITPAEEYWPNFPSSIFPSKKSSPVFLYLSDMLHKLLTYKHKRCRGASSFFLGIILVYIRISSDQT</sequence>